<reference evidence="1" key="1">
    <citation type="submission" date="2011-10" db="EMBL/GenBank/DDBJ databases">
        <title>Provirophages and transpovirons: unique mobilome of giant viruses.</title>
        <authorList>
            <person name="Desnues C."/>
            <person name="LaScola B."/>
            <person name="Yutin N."/>
            <person name="Fournous G."/>
            <person name="Koonin E."/>
            <person name="Raoult D."/>
        </authorList>
    </citation>
    <scope>NUCLEOTIDE SEQUENCE</scope>
    <source>
        <strain evidence="1">Mv13-c7</strain>
    </source>
</reference>
<accession>H2EA07</accession>
<gene>
    <name evidence="1" type="ORF">c7_R164</name>
</gene>
<protein>
    <submittedName>
        <fullName evidence="1">Uncharacterized protein</fullName>
    </submittedName>
</protein>
<evidence type="ECO:0000313" key="1">
    <source>
        <dbReference type="EMBL" id="AEX61230.1"/>
    </source>
</evidence>
<dbReference type="EMBL" id="JN885990">
    <property type="protein sequence ID" value="AEX61230.1"/>
    <property type="molecule type" value="Genomic_DNA"/>
</dbReference>
<sequence length="59" mass="7220">MNDLKLLSNVFQNIFKCFILRTQCIKIIENSFRIDDILFHCTIYYLFKYKIIIRIQINS</sequence>
<proteinExistence type="predicted"/>
<name>H2EA07_9VIRU</name>
<organism evidence="1">
    <name type="scientific">Megavirus courdo7</name>
    <dbReference type="NCBI Taxonomy" id="1128135"/>
    <lineage>
        <taxon>Viruses</taxon>
        <taxon>Varidnaviria</taxon>
        <taxon>Bamfordvirae</taxon>
        <taxon>Nucleocytoviricota</taxon>
        <taxon>Megaviricetes</taxon>
        <taxon>Imitervirales</taxon>
        <taxon>Mimiviridae</taxon>
        <taxon>Megamimivirinae</taxon>
        <taxon>Megavirus</taxon>
    </lineage>
</organism>